<keyword evidence="2" id="KW-0808">Transferase</keyword>
<dbReference type="Proteomes" id="UP000275137">
    <property type="component" value="Unassembled WGS sequence"/>
</dbReference>
<comment type="caution">
    <text evidence="2">The sequence shown here is derived from an EMBL/GenBank/DDBJ whole genome shotgun (WGS) entry which is preliminary data.</text>
</comment>
<gene>
    <name evidence="2" type="ORF">ED236_10850</name>
</gene>
<dbReference type="Pfam" id="PF00696">
    <property type="entry name" value="AA_kinase"/>
    <property type="match status" value="1"/>
</dbReference>
<organism evidence="2 3">
    <name type="scientific">Pseudomethylobacillus aquaticus</name>
    <dbReference type="NCBI Taxonomy" id="2676064"/>
    <lineage>
        <taxon>Bacteria</taxon>
        <taxon>Pseudomonadati</taxon>
        <taxon>Pseudomonadota</taxon>
        <taxon>Betaproteobacteria</taxon>
        <taxon>Nitrosomonadales</taxon>
        <taxon>Methylophilaceae</taxon>
        <taxon>Pseudomethylobacillus</taxon>
    </lineage>
</organism>
<dbReference type="InterPro" id="IPR036393">
    <property type="entry name" value="AceGlu_kinase-like_sf"/>
</dbReference>
<sequence>MWVIKLGGSLLASAEGRQALRAWLALIVEQADGQVIIVPGGGLFADAVRTAQQQSGCDDVTAHRLALLAMDQYGMLLAGLAPGLVTAQSELEIAERSWQHRPMVWLPSRMLLADRHIAASWDVTSDSLAAWLAAKLGASHLLLVKSVRPAGARMCVEALVSSGLVDASFADYIQQPASASFFSTWLLGPQDHLLFSSGFVAAHLQQGALAVEASTNVPEAI</sequence>
<dbReference type="RefSeq" id="WP_123237997.1">
    <property type="nucleotide sequence ID" value="NZ_RJVP01000006.1"/>
</dbReference>
<protein>
    <submittedName>
        <fullName evidence="2">Uridylate kinase</fullName>
    </submittedName>
</protein>
<dbReference type="EMBL" id="RJVP01000006">
    <property type="protein sequence ID" value="ROH85343.1"/>
    <property type="molecule type" value="Genomic_DNA"/>
</dbReference>
<feature type="domain" description="Aspartate/glutamate/uridylate kinase" evidence="1">
    <location>
        <begin position="2"/>
        <end position="147"/>
    </location>
</feature>
<dbReference type="SUPFAM" id="SSF53633">
    <property type="entry name" value="Carbamate kinase-like"/>
    <property type="match status" value="1"/>
</dbReference>
<keyword evidence="3" id="KW-1185">Reference proteome</keyword>
<proteinExistence type="predicted"/>
<keyword evidence="2" id="KW-0418">Kinase</keyword>
<dbReference type="AlphaFoldDB" id="A0A3N0UY07"/>
<dbReference type="GO" id="GO:0016301">
    <property type="term" value="F:kinase activity"/>
    <property type="evidence" value="ECO:0007669"/>
    <property type="project" value="UniProtKB-KW"/>
</dbReference>
<evidence type="ECO:0000313" key="2">
    <source>
        <dbReference type="EMBL" id="ROH85343.1"/>
    </source>
</evidence>
<name>A0A3N0UY07_9PROT</name>
<accession>A0A3N0UY07</accession>
<reference evidence="2 3" key="1">
    <citation type="submission" date="2018-10" db="EMBL/GenBank/DDBJ databases">
        <authorList>
            <person name="Chen W.-M."/>
        </authorList>
    </citation>
    <scope>NUCLEOTIDE SEQUENCE [LARGE SCALE GENOMIC DNA]</scope>
    <source>
        <strain evidence="2 3">H-5</strain>
    </source>
</reference>
<dbReference type="Gene3D" id="3.40.1160.10">
    <property type="entry name" value="Acetylglutamate kinase-like"/>
    <property type="match status" value="1"/>
</dbReference>
<evidence type="ECO:0000259" key="1">
    <source>
        <dbReference type="Pfam" id="PF00696"/>
    </source>
</evidence>
<evidence type="ECO:0000313" key="3">
    <source>
        <dbReference type="Proteomes" id="UP000275137"/>
    </source>
</evidence>
<dbReference type="InterPro" id="IPR001048">
    <property type="entry name" value="Asp/Glu/Uridylate_kinase"/>
</dbReference>